<proteinExistence type="predicted"/>
<name>A0AA88Y743_PINIB</name>
<dbReference type="InterPro" id="IPR010987">
    <property type="entry name" value="Glutathione-S-Trfase_C-like"/>
</dbReference>
<gene>
    <name evidence="2" type="ORF">FSP39_015899</name>
</gene>
<sequence length="152" mass="17413">MGNRYRLRTAICHVSSRRCGYPGLHMYGKNIDETTAIDIVLGSVDDLWPSLRKVVYGETEEIKNAGRKKMEEEDIPSFMNYLTGMLQENAHPFLVGDKLSLADLAFFNATEQVAVKFPGFISKYPEMAKHWDRIADIPIIKDWLSKRPVTEF</sequence>
<dbReference type="Proteomes" id="UP001186944">
    <property type="component" value="Unassembled WGS sequence"/>
</dbReference>
<dbReference type="PROSITE" id="PS50405">
    <property type="entry name" value="GST_CTER"/>
    <property type="match status" value="1"/>
</dbReference>
<evidence type="ECO:0000313" key="3">
    <source>
        <dbReference type="Proteomes" id="UP001186944"/>
    </source>
</evidence>
<dbReference type="GO" id="GO:0006749">
    <property type="term" value="P:glutathione metabolic process"/>
    <property type="evidence" value="ECO:0007669"/>
    <property type="project" value="TreeGrafter"/>
</dbReference>
<dbReference type="AlphaFoldDB" id="A0AA88Y743"/>
<dbReference type="FunFam" id="1.20.1050.10:FF:000030">
    <property type="entry name" value="Glutathione S-transferase S1"/>
    <property type="match status" value="1"/>
</dbReference>
<protein>
    <recommendedName>
        <fullName evidence="1">GST C-terminal domain-containing protein</fullName>
    </recommendedName>
</protein>
<dbReference type="InterPro" id="IPR004046">
    <property type="entry name" value="GST_C"/>
</dbReference>
<dbReference type="InterPro" id="IPR036282">
    <property type="entry name" value="Glutathione-S-Trfase_C_sf"/>
</dbReference>
<dbReference type="PANTHER" id="PTHR11571">
    <property type="entry name" value="GLUTATHIONE S-TRANSFERASE"/>
    <property type="match status" value="1"/>
</dbReference>
<evidence type="ECO:0000313" key="2">
    <source>
        <dbReference type="EMBL" id="KAK3093453.1"/>
    </source>
</evidence>
<dbReference type="CDD" id="cd03192">
    <property type="entry name" value="GST_C_Sigma_like"/>
    <property type="match status" value="1"/>
</dbReference>
<feature type="domain" description="GST C-terminal" evidence="1">
    <location>
        <begin position="30"/>
        <end position="152"/>
    </location>
</feature>
<dbReference type="InterPro" id="IPR050213">
    <property type="entry name" value="GST_superfamily"/>
</dbReference>
<comment type="caution">
    <text evidence="2">The sequence shown here is derived from an EMBL/GenBank/DDBJ whole genome shotgun (WGS) entry which is preliminary data.</text>
</comment>
<keyword evidence="3" id="KW-1185">Reference proteome</keyword>
<dbReference type="PANTHER" id="PTHR11571:SF150">
    <property type="entry name" value="GLUTATHIONE S-TRANSFERASE"/>
    <property type="match status" value="1"/>
</dbReference>
<dbReference type="Gene3D" id="1.20.1050.10">
    <property type="match status" value="1"/>
</dbReference>
<dbReference type="SUPFAM" id="SSF47616">
    <property type="entry name" value="GST C-terminal domain-like"/>
    <property type="match status" value="1"/>
</dbReference>
<dbReference type="GO" id="GO:0004364">
    <property type="term" value="F:glutathione transferase activity"/>
    <property type="evidence" value="ECO:0007669"/>
    <property type="project" value="TreeGrafter"/>
</dbReference>
<reference evidence="2" key="1">
    <citation type="submission" date="2019-08" db="EMBL/GenBank/DDBJ databases">
        <title>The improved chromosome-level genome for the pearl oyster Pinctada fucata martensii using PacBio sequencing and Hi-C.</title>
        <authorList>
            <person name="Zheng Z."/>
        </authorList>
    </citation>
    <scope>NUCLEOTIDE SEQUENCE</scope>
    <source>
        <strain evidence="2">ZZ-2019</strain>
        <tissue evidence="2">Adductor muscle</tissue>
    </source>
</reference>
<dbReference type="Pfam" id="PF14497">
    <property type="entry name" value="GST_C_3"/>
    <property type="match status" value="1"/>
</dbReference>
<accession>A0AA88Y743</accession>
<evidence type="ECO:0000259" key="1">
    <source>
        <dbReference type="PROSITE" id="PS50405"/>
    </source>
</evidence>
<dbReference type="EMBL" id="VSWD01000009">
    <property type="protein sequence ID" value="KAK3093453.1"/>
    <property type="molecule type" value="Genomic_DNA"/>
</dbReference>
<organism evidence="2 3">
    <name type="scientific">Pinctada imbricata</name>
    <name type="common">Atlantic pearl-oyster</name>
    <name type="synonym">Pinctada martensii</name>
    <dbReference type="NCBI Taxonomy" id="66713"/>
    <lineage>
        <taxon>Eukaryota</taxon>
        <taxon>Metazoa</taxon>
        <taxon>Spiralia</taxon>
        <taxon>Lophotrochozoa</taxon>
        <taxon>Mollusca</taxon>
        <taxon>Bivalvia</taxon>
        <taxon>Autobranchia</taxon>
        <taxon>Pteriomorphia</taxon>
        <taxon>Pterioida</taxon>
        <taxon>Pterioidea</taxon>
        <taxon>Pteriidae</taxon>
        <taxon>Pinctada</taxon>
    </lineage>
</organism>